<accession>A0A6A5C5Y4</accession>
<reference evidence="8 9" key="1">
    <citation type="journal article" date="2019" name="Sci. Rep.">
        <title>Nanopore sequencing improves the draft genome of the human pathogenic amoeba Naegleria fowleri.</title>
        <authorList>
            <person name="Liechti N."/>
            <person name="Schurch N."/>
            <person name="Bruggmann R."/>
            <person name="Wittwer M."/>
        </authorList>
    </citation>
    <scope>NUCLEOTIDE SEQUENCE [LARGE SCALE GENOMIC DNA]</scope>
    <source>
        <strain evidence="8 9">ATCC 30894</strain>
    </source>
</reference>
<comment type="similarity">
    <text evidence="2">Belongs to the TM2 family.</text>
</comment>
<evidence type="ECO:0000256" key="2">
    <source>
        <dbReference type="ARBA" id="ARBA00008284"/>
    </source>
</evidence>
<dbReference type="PANTHER" id="PTHR21016">
    <property type="entry name" value="BETA-AMYLOID BINDING PROTEIN-RELATED"/>
    <property type="match status" value="1"/>
</dbReference>
<feature type="domain" description="TM2" evidence="7">
    <location>
        <begin position="2"/>
        <end position="51"/>
    </location>
</feature>
<dbReference type="PANTHER" id="PTHR21016:SF25">
    <property type="entry name" value="TM2 DOMAIN-CONTAINING PROTEIN DDB_G0277895-RELATED"/>
    <property type="match status" value="1"/>
</dbReference>
<dbReference type="EMBL" id="VFQX01000007">
    <property type="protein sequence ID" value="KAF0983176.1"/>
    <property type="molecule type" value="Genomic_DNA"/>
</dbReference>
<dbReference type="AlphaFoldDB" id="A0A6A5C5Y4"/>
<evidence type="ECO:0000313" key="9">
    <source>
        <dbReference type="Proteomes" id="UP000444721"/>
    </source>
</evidence>
<dbReference type="OrthoDB" id="10262359at2759"/>
<organism evidence="8 9">
    <name type="scientific">Naegleria fowleri</name>
    <name type="common">Brain eating amoeba</name>
    <dbReference type="NCBI Taxonomy" id="5763"/>
    <lineage>
        <taxon>Eukaryota</taxon>
        <taxon>Discoba</taxon>
        <taxon>Heterolobosea</taxon>
        <taxon>Tetramitia</taxon>
        <taxon>Eutetramitia</taxon>
        <taxon>Vahlkampfiidae</taxon>
        <taxon>Naegleria</taxon>
    </lineage>
</organism>
<dbReference type="GeneID" id="68118369"/>
<sequence>MKEQGVAYILWLGCCIGFCGLHRFYLDSFLLGIIWFITCGLLFWGQLIDLILIPGMVDDCNRKLAGPTVTTAVTNVTYQTQPVVQQPYVPPQQQVYVPPPQQGYIPPQQGYVPPQQGYVQQTTYTTATY</sequence>
<dbReference type="InterPro" id="IPR050932">
    <property type="entry name" value="TM2D1-3-like"/>
</dbReference>
<keyword evidence="4 6" id="KW-1133">Transmembrane helix</keyword>
<proteinExistence type="inferred from homology"/>
<feature type="transmembrane region" description="Helical" evidence="6">
    <location>
        <begin position="32"/>
        <end position="53"/>
    </location>
</feature>
<dbReference type="RefSeq" id="XP_044567889.1">
    <property type="nucleotide sequence ID" value="XM_044701532.1"/>
</dbReference>
<dbReference type="GO" id="GO:0016020">
    <property type="term" value="C:membrane"/>
    <property type="evidence" value="ECO:0007669"/>
    <property type="project" value="UniProtKB-SubCell"/>
</dbReference>
<dbReference type="VEuPathDB" id="AmoebaDB:NfTy_017440"/>
<evidence type="ECO:0000256" key="5">
    <source>
        <dbReference type="ARBA" id="ARBA00023136"/>
    </source>
</evidence>
<dbReference type="VEuPathDB" id="AmoebaDB:FDP41_011154"/>
<comment type="caution">
    <text evidence="8">The sequence shown here is derived from an EMBL/GenBank/DDBJ whole genome shotgun (WGS) entry which is preliminary data.</text>
</comment>
<dbReference type="VEuPathDB" id="AmoebaDB:NF0115000"/>
<dbReference type="Proteomes" id="UP000444721">
    <property type="component" value="Unassembled WGS sequence"/>
</dbReference>
<keyword evidence="9" id="KW-1185">Reference proteome</keyword>
<dbReference type="InterPro" id="IPR007829">
    <property type="entry name" value="TM2"/>
</dbReference>
<name>A0A6A5C5Y4_NAEFO</name>
<evidence type="ECO:0000256" key="1">
    <source>
        <dbReference type="ARBA" id="ARBA00004141"/>
    </source>
</evidence>
<keyword evidence="3 6" id="KW-0812">Transmembrane</keyword>
<evidence type="ECO:0000256" key="3">
    <source>
        <dbReference type="ARBA" id="ARBA00022692"/>
    </source>
</evidence>
<feature type="transmembrane region" description="Helical" evidence="6">
    <location>
        <begin position="7"/>
        <end position="26"/>
    </location>
</feature>
<comment type="subcellular location">
    <subcellularLocation>
        <location evidence="1">Membrane</location>
        <topology evidence="1">Multi-pass membrane protein</topology>
    </subcellularLocation>
</comment>
<gene>
    <name evidence="8" type="ORF">FDP41_011154</name>
</gene>
<evidence type="ECO:0000256" key="4">
    <source>
        <dbReference type="ARBA" id="ARBA00022989"/>
    </source>
</evidence>
<keyword evidence="5 6" id="KW-0472">Membrane</keyword>
<dbReference type="OMA" id="LGCCIGF"/>
<evidence type="ECO:0000313" key="8">
    <source>
        <dbReference type="EMBL" id="KAF0983176.1"/>
    </source>
</evidence>
<evidence type="ECO:0000259" key="7">
    <source>
        <dbReference type="Pfam" id="PF05154"/>
    </source>
</evidence>
<protein>
    <recommendedName>
        <fullName evidence="7">TM2 domain-containing protein</fullName>
    </recommendedName>
</protein>
<evidence type="ECO:0000256" key="6">
    <source>
        <dbReference type="SAM" id="Phobius"/>
    </source>
</evidence>
<dbReference type="Pfam" id="PF05154">
    <property type="entry name" value="TM2"/>
    <property type="match status" value="1"/>
</dbReference>